<dbReference type="Proteomes" id="UP000626026">
    <property type="component" value="Unassembled WGS sequence"/>
</dbReference>
<keyword evidence="5 7" id="KW-1133">Transmembrane helix</keyword>
<reference evidence="9 10" key="1">
    <citation type="journal article" date="2013" name="Int. J. Syst. Evol. Microbiol.">
        <title>Roseomonas aerophila sp. nov., isolated from air.</title>
        <authorList>
            <person name="Kim S.J."/>
            <person name="Weon H.Y."/>
            <person name="Ahn J.H."/>
            <person name="Hong S.B."/>
            <person name="Seok S.J."/>
            <person name="Whang K.S."/>
            <person name="Kwon S.W."/>
        </authorList>
    </citation>
    <scope>NUCLEOTIDE SEQUENCE [LARGE SCALE GENOMIC DNA]</scope>
    <source>
        <strain evidence="9 10">NBRC 108923</strain>
    </source>
</reference>
<feature type="domain" description="ABC transmembrane type-1" evidence="8">
    <location>
        <begin position="81"/>
        <end position="270"/>
    </location>
</feature>
<comment type="subcellular location">
    <subcellularLocation>
        <location evidence="1 7">Cell membrane</location>
        <topology evidence="1 7">Multi-pass membrane protein</topology>
    </subcellularLocation>
</comment>
<evidence type="ECO:0000256" key="3">
    <source>
        <dbReference type="ARBA" id="ARBA00022475"/>
    </source>
</evidence>
<accession>A0ABR7RFB7</accession>
<keyword evidence="2 7" id="KW-0813">Transport</keyword>
<proteinExistence type="inferred from homology"/>
<feature type="transmembrane region" description="Helical" evidence="7">
    <location>
        <begin position="22"/>
        <end position="44"/>
    </location>
</feature>
<evidence type="ECO:0000256" key="1">
    <source>
        <dbReference type="ARBA" id="ARBA00004651"/>
    </source>
</evidence>
<feature type="transmembrane region" description="Helical" evidence="7">
    <location>
        <begin position="127"/>
        <end position="156"/>
    </location>
</feature>
<evidence type="ECO:0000256" key="6">
    <source>
        <dbReference type="ARBA" id="ARBA00023136"/>
    </source>
</evidence>
<dbReference type="PROSITE" id="PS50928">
    <property type="entry name" value="ABC_TM1"/>
    <property type="match status" value="1"/>
</dbReference>
<comment type="caution">
    <text evidence="9">The sequence shown here is derived from an EMBL/GenBank/DDBJ whole genome shotgun (WGS) entry which is preliminary data.</text>
</comment>
<evidence type="ECO:0000313" key="9">
    <source>
        <dbReference type="EMBL" id="MBC9205234.1"/>
    </source>
</evidence>
<dbReference type="InterPro" id="IPR000515">
    <property type="entry name" value="MetI-like"/>
</dbReference>
<feature type="transmembrane region" description="Helical" evidence="7">
    <location>
        <begin position="85"/>
        <end position="107"/>
    </location>
</feature>
<dbReference type="InterPro" id="IPR050366">
    <property type="entry name" value="BP-dependent_transpt_permease"/>
</dbReference>
<feature type="transmembrane region" description="Helical" evidence="7">
    <location>
        <begin position="206"/>
        <end position="227"/>
    </location>
</feature>
<organism evidence="9 10">
    <name type="scientific">Teichococcus aerophilus</name>
    <dbReference type="NCBI Taxonomy" id="1224513"/>
    <lineage>
        <taxon>Bacteria</taxon>
        <taxon>Pseudomonadati</taxon>
        <taxon>Pseudomonadota</taxon>
        <taxon>Alphaproteobacteria</taxon>
        <taxon>Acetobacterales</taxon>
        <taxon>Roseomonadaceae</taxon>
        <taxon>Roseomonas</taxon>
    </lineage>
</organism>
<keyword evidence="6 7" id="KW-0472">Membrane</keyword>
<dbReference type="SUPFAM" id="SSF161098">
    <property type="entry name" value="MetI-like"/>
    <property type="match status" value="1"/>
</dbReference>
<evidence type="ECO:0000256" key="2">
    <source>
        <dbReference type="ARBA" id="ARBA00022448"/>
    </source>
</evidence>
<gene>
    <name evidence="9" type="ORF">IBL26_00185</name>
</gene>
<evidence type="ECO:0000256" key="4">
    <source>
        <dbReference type="ARBA" id="ARBA00022692"/>
    </source>
</evidence>
<dbReference type="CDD" id="cd06261">
    <property type="entry name" value="TM_PBP2"/>
    <property type="match status" value="1"/>
</dbReference>
<dbReference type="EMBL" id="JACTVA010000001">
    <property type="protein sequence ID" value="MBC9205234.1"/>
    <property type="molecule type" value="Genomic_DNA"/>
</dbReference>
<dbReference type="PANTHER" id="PTHR43386:SF25">
    <property type="entry name" value="PEPTIDE ABC TRANSPORTER PERMEASE PROTEIN"/>
    <property type="match status" value="1"/>
</dbReference>
<name>A0ABR7RFB7_9PROT</name>
<sequence>MSGVALPAHRRIVLPRLGVADLAGAAIVLGMVMLILAGASLSPYSATAFNPMHSLEAPSLAFPFGTDEFGRDVFSRVLAGARPTLLLAVGAAALGVALGTVTGLTAGYRQGPVDETIMRFMDALMSFPGLILAMLVVVMLGPAPINVVAAIALVFWPRSARLVRSIVVDLAHREFIEAARSRGERASFILFRELLPNVLPIIVVDFSLRVTSGVLLAASLAYLGIGVTPPTPAWGLMVRDGQQFIEIAPWLVVFPCLAIALASIGTVLLGERLRHRLALPGGGRAQ</sequence>
<dbReference type="Pfam" id="PF00528">
    <property type="entry name" value="BPD_transp_1"/>
    <property type="match status" value="1"/>
</dbReference>
<keyword evidence="10" id="KW-1185">Reference proteome</keyword>
<dbReference type="InterPro" id="IPR035906">
    <property type="entry name" value="MetI-like_sf"/>
</dbReference>
<dbReference type="Gene3D" id="1.10.3720.10">
    <property type="entry name" value="MetI-like"/>
    <property type="match status" value="1"/>
</dbReference>
<evidence type="ECO:0000256" key="7">
    <source>
        <dbReference type="RuleBase" id="RU363032"/>
    </source>
</evidence>
<comment type="similarity">
    <text evidence="7">Belongs to the binding-protein-dependent transport system permease family.</text>
</comment>
<dbReference type="PANTHER" id="PTHR43386">
    <property type="entry name" value="OLIGOPEPTIDE TRANSPORT SYSTEM PERMEASE PROTEIN APPC"/>
    <property type="match status" value="1"/>
</dbReference>
<evidence type="ECO:0000313" key="10">
    <source>
        <dbReference type="Proteomes" id="UP000626026"/>
    </source>
</evidence>
<dbReference type="RefSeq" id="WP_187782420.1">
    <property type="nucleotide sequence ID" value="NZ_JACTVA010000001.1"/>
</dbReference>
<evidence type="ECO:0000256" key="5">
    <source>
        <dbReference type="ARBA" id="ARBA00022989"/>
    </source>
</evidence>
<keyword evidence="3" id="KW-1003">Cell membrane</keyword>
<keyword evidence="4 7" id="KW-0812">Transmembrane</keyword>
<protein>
    <submittedName>
        <fullName evidence="9">ABC transporter permease</fullName>
    </submittedName>
</protein>
<feature type="transmembrane region" description="Helical" evidence="7">
    <location>
        <begin position="247"/>
        <end position="269"/>
    </location>
</feature>
<evidence type="ECO:0000259" key="8">
    <source>
        <dbReference type="PROSITE" id="PS50928"/>
    </source>
</evidence>